<dbReference type="InterPro" id="IPR044068">
    <property type="entry name" value="CB"/>
</dbReference>
<sequence length="678" mass="79193">MKLQWLPIDVYKKTVHDAEYLFGPLFFRESILMAKKLIKECPEPIEWLDNPIRFKSANTGQKETNYIINWAIHYRLFQDDFIRPKLLKYFASIQINKVLINWAIFHNILNEMELAKISEYSKATRHPLQKYLPIHLLWRNMKLEELVNADIEKDCAYFQSIHKSKYSPKLIQQLLFDLDYSDKKSVAKRTKRKNIEFLKQHPVYGRVMDDYESFLKANGTKSVTINNIFKCIKKFIDYVDTQGFKDISYFEAIDLERYIEYLESDGLKASSINAAIPSLLSFLEWAAGAYEMFPNQIEFPKQTLKRIRKQAERIREEEDGLAFENEDTPKAIVSFLLNFEPRNELEFLCKYFWILTSSCPVRQKFTLSLEANNCIYPMLNEKSLFGLYSQDADKAGNTNGQFPIIDENGVSTVRILENRINNGNFKPVYNENFNRSFIHLFQFENSSKVLTKTNIVDFLYQVIKPAISVTLGVPSEEIKAGTHSFRHYLLTHIIRKTGSEEAAQAAAGHHDKKMLRKAYIVSKHGKNALLLRALDKYETGEITGKFYLRLIELLTSNNPDTDMMRDLTSNMELHEFISRHGRSTEMGYCFDENQTCNHYLKCWNCPSFMLCKEDISGAIDLLRRLILEFHEMVENSKNFSLDNTISRNKLTAISMIKERLGDLKYTDKQIEEMVFSPN</sequence>
<comment type="caution">
    <text evidence="5">The sequence shown here is derived from an EMBL/GenBank/DDBJ whole genome shotgun (WGS) entry which is preliminary data.</text>
</comment>
<dbReference type="Gene3D" id="1.10.443.10">
    <property type="entry name" value="Intergrase catalytic core"/>
    <property type="match status" value="1"/>
</dbReference>
<reference evidence="5 6" key="1">
    <citation type="submission" date="2018-06" db="EMBL/GenBank/DDBJ databases">
        <title>Freshwater and sediment microbial communities from various areas in North America, analyzing microbe dynamics in response to fracking.</title>
        <authorList>
            <person name="Lamendella R."/>
        </authorList>
    </citation>
    <scope>NUCLEOTIDE SEQUENCE [LARGE SCALE GENOMIC DNA]</scope>
    <source>
        <strain evidence="5 6">14_TX</strain>
    </source>
</reference>
<dbReference type="OrthoDB" id="2489740at2"/>
<evidence type="ECO:0000313" key="5">
    <source>
        <dbReference type="EMBL" id="RBP88977.1"/>
    </source>
</evidence>
<keyword evidence="2" id="KW-0233">DNA recombination</keyword>
<accession>A0A366JM73</accession>
<dbReference type="RefSeq" id="WP_113884545.1">
    <property type="nucleotide sequence ID" value="NZ_QNSF01000012.1"/>
</dbReference>
<proteinExistence type="predicted"/>
<evidence type="ECO:0000256" key="3">
    <source>
        <dbReference type="PROSITE-ProRule" id="PRU01248"/>
    </source>
</evidence>
<dbReference type="GO" id="GO:0006310">
    <property type="term" value="P:DNA recombination"/>
    <property type="evidence" value="ECO:0007669"/>
    <property type="project" value="UniProtKB-KW"/>
</dbReference>
<dbReference type="InterPro" id="IPR011010">
    <property type="entry name" value="DNA_brk_join_enz"/>
</dbReference>
<dbReference type="InterPro" id="IPR013762">
    <property type="entry name" value="Integrase-like_cat_sf"/>
</dbReference>
<protein>
    <submittedName>
        <fullName evidence="5">Phage integrase family protein with SAM-like domain</fullName>
    </submittedName>
</protein>
<dbReference type="Proteomes" id="UP000252731">
    <property type="component" value="Unassembled WGS sequence"/>
</dbReference>
<evidence type="ECO:0000259" key="4">
    <source>
        <dbReference type="PROSITE" id="PS51900"/>
    </source>
</evidence>
<dbReference type="GO" id="GO:0003677">
    <property type="term" value="F:DNA binding"/>
    <property type="evidence" value="ECO:0007669"/>
    <property type="project" value="UniProtKB-UniRule"/>
</dbReference>
<gene>
    <name evidence="5" type="ORF">DFO70_1128</name>
</gene>
<dbReference type="Gene3D" id="1.10.150.130">
    <property type="match status" value="1"/>
</dbReference>
<keyword evidence="1 3" id="KW-0238">DNA-binding</keyword>
<evidence type="ECO:0000256" key="2">
    <source>
        <dbReference type="ARBA" id="ARBA00023172"/>
    </source>
</evidence>
<dbReference type="PROSITE" id="PS51900">
    <property type="entry name" value="CB"/>
    <property type="match status" value="1"/>
</dbReference>
<dbReference type="EMBL" id="QNSF01000012">
    <property type="protein sequence ID" value="RBP88977.1"/>
    <property type="molecule type" value="Genomic_DNA"/>
</dbReference>
<keyword evidence="6" id="KW-1185">Reference proteome</keyword>
<evidence type="ECO:0000256" key="1">
    <source>
        <dbReference type="ARBA" id="ARBA00023125"/>
    </source>
</evidence>
<feature type="domain" description="Core-binding (CB)" evidence="4">
    <location>
        <begin position="202"/>
        <end position="287"/>
    </location>
</feature>
<dbReference type="AlphaFoldDB" id="A0A366JM73"/>
<dbReference type="SUPFAM" id="SSF56349">
    <property type="entry name" value="DNA breaking-rejoining enzymes"/>
    <property type="match status" value="1"/>
</dbReference>
<name>A0A366JM73_CYTFI</name>
<evidence type="ECO:0000313" key="6">
    <source>
        <dbReference type="Proteomes" id="UP000252731"/>
    </source>
</evidence>
<dbReference type="InterPro" id="IPR010998">
    <property type="entry name" value="Integrase_recombinase_N"/>
</dbReference>
<dbReference type="GO" id="GO:0015074">
    <property type="term" value="P:DNA integration"/>
    <property type="evidence" value="ECO:0007669"/>
    <property type="project" value="InterPro"/>
</dbReference>
<organism evidence="5 6">
    <name type="scientific">Cytobacillus firmus</name>
    <name type="common">Bacillus firmus</name>
    <dbReference type="NCBI Taxonomy" id="1399"/>
    <lineage>
        <taxon>Bacteria</taxon>
        <taxon>Bacillati</taxon>
        <taxon>Bacillota</taxon>
        <taxon>Bacilli</taxon>
        <taxon>Bacillales</taxon>
        <taxon>Bacillaceae</taxon>
        <taxon>Cytobacillus</taxon>
    </lineage>
</organism>